<feature type="binding site" evidence="6">
    <location>
        <position position="200"/>
    </location>
    <ligand>
        <name>5-hydroxyisourate</name>
        <dbReference type="ChEBI" id="CHEBI:18072"/>
    </ligand>
</feature>
<dbReference type="InterPro" id="IPR002042">
    <property type="entry name" value="Uricase"/>
</dbReference>
<feature type="binding site" evidence="6">
    <location>
        <position position="118"/>
    </location>
    <ligand>
        <name>5-hydroxyisourate</name>
        <dbReference type="ChEBI" id="CHEBI:18072"/>
    </ligand>
</feature>
<dbReference type="GO" id="GO:0005777">
    <property type="term" value="C:peroxisome"/>
    <property type="evidence" value="ECO:0007669"/>
    <property type="project" value="UniProtKB-SubCell"/>
</dbReference>
<evidence type="ECO:0000256" key="1">
    <source>
        <dbReference type="ARBA" id="ARBA00004831"/>
    </source>
</evidence>
<evidence type="ECO:0000256" key="5">
    <source>
        <dbReference type="PIRNR" id="PIRNR000241"/>
    </source>
</evidence>
<evidence type="ECO:0000256" key="3">
    <source>
        <dbReference type="ARBA" id="ARBA00022631"/>
    </source>
</evidence>
<dbReference type="SUPFAM" id="SSF55620">
    <property type="entry name" value="Tetrahydrobiopterin biosynthesis enzymes-like"/>
    <property type="match status" value="1"/>
</dbReference>
<feature type="binding site" evidence="6">
    <location>
        <position position="200"/>
    </location>
    <ligand>
        <name>O2</name>
        <dbReference type="ChEBI" id="CHEBI:15379"/>
    </ligand>
</feature>
<organism evidence="8 9">
    <name type="scientific">Tribonema minus</name>
    <dbReference type="NCBI Taxonomy" id="303371"/>
    <lineage>
        <taxon>Eukaryota</taxon>
        <taxon>Sar</taxon>
        <taxon>Stramenopiles</taxon>
        <taxon>Ochrophyta</taxon>
        <taxon>PX clade</taxon>
        <taxon>Xanthophyceae</taxon>
        <taxon>Tribonematales</taxon>
        <taxon>Tribonemataceae</taxon>
        <taxon>Tribonema</taxon>
    </lineage>
</organism>
<evidence type="ECO:0000256" key="7">
    <source>
        <dbReference type="RuleBase" id="RU004455"/>
    </source>
</evidence>
<evidence type="ECO:0000256" key="6">
    <source>
        <dbReference type="PIRSR" id="PIRSR000241-2"/>
    </source>
</evidence>
<dbReference type="EC" id="1.7.3.3" evidence="5 7"/>
<feature type="binding site" evidence="6">
    <location>
        <position position="118"/>
    </location>
    <ligand>
        <name>urate</name>
        <dbReference type="ChEBI" id="CHEBI:17775"/>
    </ligand>
</feature>
<comment type="subcellular location">
    <subcellularLocation>
        <location evidence="5">Peroxisome</location>
    </subcellularLocation>
</comment>
<dbReference type="Pfam" id="PF01014">
    <property type="entry name" value="Uricase"/>
    <property type="match status" value="1"/>
</dbReference>
<comment type="function">
    <text evidence="5 7">Catalyzes the oxidation of uric acid to 5-hydroxyisourate, which is further processed to form (S)-allantoin.</text>
</comment>
<keyword evidence="9" id="KW-1185">Reference proteome</keyword>
<comment type="pathway">
    <text evidence="1 5">Purine metabolism; urate degradation; (S)-allantoin from urate: step 1/3.</text>
</comment>
<protein>
    <recommendedName>
        <fullName evidence="5 7">Uricase</fullName>
        <ecNumber evidence="5 7">1.7.3.3</ecNumber>
    </recommendedName>
    <alternativeName>
        <fullName evidence="5">Urate oxidase</fullName>
    </alternativeName>
</protein>
<dbReference type="EMBL" id="JAFCMP010000553">
    <property type="protein sequence ID" value="KAG5175133.1"/>
    <property type="molecule type" value="Genomic_DNA"/>
</dbReference>
<proteinExistence type="inferred from homology"/>
<dbReference type="Proteomes" id="UP000664859">
    <property type="component" value="Unassembled WGS sequence"/>
</dbReference>
<keyword evidence="3 5" id="KW-0659">Purine metabolism</keyword>
<dbReference type="OrthoDB" id="9992118at2759"/>
<comment type="catalytic activity">
    <reaction evidence="5 7">
        <text>urate + O2 + H2O = 5-hydroxyisourate + H2O2</text>
        <dbReference type="Rhea" id="RHEA:21368"/>
        <dbReference type="ChEBI" id="CHEBI:15377"/>
        <dbReference type="ChEBI" id="CHEBI:15379"/>
        <dbReference type="ChEBI" id="CHEBI:16240"/>
        <dbReference type="ChEBI" id="CHEBI:17775"/>
        <dbReference type="ChEBI" id="CHEBI:18072"/>
        <dbReference type="EC" id="1.7.3.3"/>
    </reaction>
</comment>
<evidence type="ECO:0000256" key="2">
    <source>
        <dbReference type="ARBA" id="ARBA00009760"/>
    </source>
</evidence>
<dbReference type="Gene3D" id="3.10.270.10">
    <property type="entry name" value="Urate Oxidase"/>
    <property type="match status" value="1"/>
</dbReference>
<feature type="binding site" evidence="6">
    <location>
        <position position="173"/>
    </location>
    <ligand>
        <name>5-hydroxyisourate</name>
        <dbReference type="ChEBI" id="CHEBI:18072"/>
    </ligand>
</feature>
<keyword evidence="4 5" id="KW-0560">Oxidoreductase</keyword>
<feature type="binding site" evidence="6">
    <location>
        <position position="173"/>
    </location>
    <ligand>
        <name>urate</name>
        <dbReference type="ChEBI" id="CHEBI:17775"/>
    </ligand>
</feature>
<dbReference type="GO" id="GO:0004846">
    <property type="term" value="F:urate oxidase activity"/>
    <property type="evidence" value="ECO:0007669"/>
    <property type="project" value="UniProtKB-EC"/>
</dbReference>
<dbReference type="AlphaFoldDB" id="A0A836C7Y1"/>
<accession>A0A836C7Y1</accession>
<dbReference type="PANTHER" id="PTHR42874:SF1">
    <property type="entry name" value="URICASE"/>
    <property type="match status" value="1"/>
</dbReference>
<evidence type="ECO:0000256" key="4">
    <source>
        <dbReference type="ARBA" id="ARBA00023002"/>
    </source>
</evidence>
<gene>
    <name evidence="8" type="ORF">JKP88DRAFT_351624</name>
</gene>
<reference evidence="8" key="1">
    <citation type="submission" date="2021-02" db="EMBL/GenBank/DDBJ databases">
        <title>First Annotated Genome of the Yellow-green Alga Tribonema minus.</title>
        <authorList>
            <person name="Mahan K.M."/>
        </authorList>
    </citation>
    <scope>NUCLEOTIDE SEQUENCE</scope>
    <source>
        <strain evidence="8">UTEX B ZZ1240</strain>
    </source>
</reference>
<dbReference type="PANTHER" id="PTHR42874">
    <property type="entry name" value="URICASE"/>
    <property type="match status" value="1"/>
</dbReference>
<feature type="binding site" evidence="6">
    <location>
        <position position="174"/>
    </location>
    <ligand>
        <name>5-hydroxyisourate</name>
        <dbReference type="ChEBI" id="CHEBI:18072"/>
    </ligand>
</feature>
<comment type="caution">
    <text evidence="8">The sequence shown here is derived from an EMBL/GenBank/DDBJ whole genome shotgun (WGS) entry which is preliminary data.</text>
</comment>
<dbReference type="UniPathway" id="UPA00394">
    <property type="reaction ID" value="UER00650"/>
</dbReference>
<feature type="binding site" evidence="6">
    <location>
        <position position="174"/>
    </location>
    <ligand>
        <name>urate</name>
        <dbReference type="ChEBI" id="CHEBI:17775"/>
    </ligand>
</feature>
<feature type="binding site" evidence="6">
    <location>
        <position position="101"/>
    </location>
    <ligand>
        <name>5-hydroxyisourate</name>
        <dbReference type="ChEBI" id="CHEBI:18072"/>
    </ligand>
</feature>
<dbReference type="GO" id="GO:0019628">
    <property type="term" value="P:urate catabolic process"/>
    <property type="evidence" value="ECO:0007669"/>
    <property type="project" value="UniProtKB-UniPathway"/>
</dbReference>
<comment type="similarity">
    <text evidence="2 5 7">Belongs to the uricase family.</text>
</comment>
<dbReference type="PIRSF" id="PIRSF000241">
    <property type="entry name" value="Urate_oxidase"/>
    <property type="match status" value="1"/>
</dbReference>
<evidence type="ECO:0000313" key="8">
    <source>
        <dbReference type="EMBL" id="KAG5175133.1"/>
    </source>
</evidence>
<sequence>MVHALFLDTYPQRLTNRTLYRHFLDTYPQLVTFCRVIVKQDIWERVQVPDSRGVVTEHNHAFKKVGPHYTYARVEAPRGAPMRLWGGCKGYTLLKTTQSSFVDFHKDPYTSLPQATDRLMGSNFDSEWTYTPDTVAAAVSGRVNFVAIRDQILDTMTKTFAGPADVGVPSASVQVTLYQMGGAVLSIAPQVTDITLYMPNVHNMPFDLAKLGMSNTDHTGNIDILYPIDEPHGIIQATIVRPGAKL</sequence>
<keyword evidence="5" id="KW-0576">Peroxisome</keyword>
<dbReference type="GO" id="GO:0006145">
    <property type="term" value="P:purine nucleobase catabolic process"/>
    <property type="evidence" value="ECO:0007669"/>
    <property type="project" value="TreeGrafter"/>
</dbReference>
<evidence type="ECO:0000313" key="9">
    <source>
        <dbReference type="Proteomes" id="UP000664859"/>
    </source>
</evidence>
<name>A0A836C7Y1_9STRA</name>
<dbReference type="PRINTS" id="PR00093">
    <property type="entry name" value="URICASE"/>
</dbReference>
<feature type="binding site" evidence="6">
    <location>
        <position position="101"/>
    </location>
    <ligand>
        <name>urate</name>
        <dbReference type="ChEBI" id="CHEBI:17775"/>
    </ligand>
</feature>
<feature type="binding site" evidence="6">
    <location>
        <position position="200"/>
    </location>
    <ligand>
        <name>urate</name>
        <dbReference type="ChEBI" id="CHEBI:17775"/>
    </ligand>
</feature>